<dbReference type="GO" id="GO:0004180">
    <property type="term" value="F:carboxypeptidase activity"/>
    <property type="evidence" value="ECO:0007669"/>
    <property type="project" value="UniProtKB-KW"/>
</dbReference>
<keyword evidence="8" id="KW-0378">Hydrolase</keyword>
<sequence>MRIRFWVWAISISLAALLLLDFVFPFRVKPSYSTLIEATDGSMLHAFLSEEDKWRLYTELDEISPTLRKTLLFKEDRWFYWHPGVNPVAVVRALFNNTTTGRRTSGASTITMQVVRLLEPRPRTYANKLLEIVRAFQLEAHFSKDEILQLYLNLVPYGSNIEGIKSASWLYFQKPPQILSLAEVTALTIIPNRPNSLRPGHSNAYLIQERNRWLRRFEHEQLFDQATVADALTEPLQARRSNAPQAAPHLALRLKKEFPGQPILRTTLVPARQSALERLVKNYVNRLKVNRIQNAAVLVINNRTMAVEAYVGSADFRDASDGGQVDGIRAVRSPGSTLKPLLYATAFDQGLLTPKSVVYDVPSNFMGFEPENFDRQFHGKVSIEYALANSLNVPAVQVLQKMGASTLVEKLKKAQFQTIQKQSGKLGLSLILGGCGVTLEELTTLFASFANQGQFNKAYFLKNPDFHNATELVSEEASFLITQILTQVARPDLPNNYAYTYRLPKIAWKTGTSFGKKDAWSIGYNAHYTVGVWVGNFSGEGVPELNGANTATPLLFEIFNTIDYNAAAQGLPTPNGLALRQVCAETGQLPSEFCTHTLPDYYLPGVSSTQRCTHKKRVWLDLKRHMSYCPYCKPEQGSIETWVAQDPPELIHWYETRHIAYERVPPHNPACTRVAATSQQLIITYPVDGATYRLSRREKNQLSLHVQVGNEVKNVYWYINDQLIQTADPTQAVFCQPPAGRVKISCADDQGRHRDSYIQVSYQD</sequence>
<evidence type="ECO:0000313" key="16">
    <source>
        <dbReference type="Proteomes" id="UP000239590"/>
    </source>
</evidence>
<dbReference type="Pfam" id="PF00912">
    <property type="entry name" value="Transgly"/>
    <property type="match status" value="1"/>
</dbReference>
<dbReference type="InterPro" id="IPR036950">
    <property type="entry name" value="PBP_transglycosylase"/>
</dbReference>
<dbReference type="InterPro" id="IPR012338">
    <property type="entry name" value="Beta-lactam/transpept-like"/>
</dbReference>
<evidence type="ECO:0000256" key="7">
    <source>
        <dbReference type="ARBA" id="ARBA00022679"/>
    </source>
</evidence>
<dbReference type="GO" id="GO:0008658">
    <property type="term" value="F:penicillin binding"/>
    <property type="evidence" value="ECO:0007669"/>
    <property type="project" value="InterPro"/>
</dbReference>
<gene>
    <name evidence="15" type="primary">pbpC</name>
    <name evidence="15" type="ORF">C5O19_18115</name>
</gene>
<dbReference type="PANTHER" id="PTHR32282">
    <property type="entry name" value="BINDING PROTEIN TRANSPEPTIDASE, PUTATIVE-RELATED"/>
    <property type="match status" value="1"/>
</dbReference>
<dbReference type="InterPro" id="IPR009647">
    <property type="entry name" value="PBP_C"/>
</dbReference>
<dbReference type="Pfam" id="PF00905">
    <property type="entry name" value="Transpeptidase"/>
    <property type="match status" value="1"/>
</dbReference>
<protein>
    <recommendedName>
        <fullName evidence="10">peptidoglycan glycosyltransferase</fullName>
        <ecNumber evidence="10">2.4.99.28</ecNumber>
    </recommendedName>
</protein>
<feature type="domain" description="Glycosyl transferase family 51" evidence="13">
    <location>
        <begin position="42"/>
        <end position="216"/>
    </location>
</feature>
<dbReference type="SUPFAM" id="SSF53955">
    <property type="entry name" value="Lysozyme-like"/>
    <property type="match status" value="1"/>
</dbReference>
<evidence type="ECO:0000259" key="12">
    <source>
        <dbReference type="Pfam" id="PF00905"/>
    </source>
</evidence>
<dbReference type="InterPro" id="IPR011815">
    <property type="entry name" value="PBP_1c"/>
</dbReference>
<dbReference type="NCBIfam" id="TIGR02073">
    <property type="entry name" value="PBP_1c"/>
    <property type="match status" value="1"/>
</dbReference>
<evidence type="ECO:0000256" key="6">
    <source>
        <dbReference type="ARBA" id="ARBA00022676"/>
    </source>
</evidence>
<proteinExistence type="inferred from homology"/>
<evidence type="ECO:0000259" key="13">
    <source>
        <dbReference type="Pfam" id="PF00912"/>
    </source>
</evidence>
<evidence type="ECO:0000256" key="5">
    <source>
        <dbReference type="ARBA" id="ARBA00022670"/>
    </source>
</evidence>
<dbReference type="PANTHER" id="PTHR32282:SF15">
    <property type="entry name" value="PENICILLIN-BINDING PROTEIN 1C"/>
    <property type="match status" value="1"/>
</dbReference>
<dbReference type="GO" id="GO:0009252">
    <property type="term" value="P:peptidoglycan biosynthetic process"/>
    <property type="evidence" value="ECO:0007669"/>
    <property type="project" value="InterPro"/>
</dbReference>
<dbReference type="Pfam" id="PF06832">
    <property type="entry name" value="BiPBP_C"/>
    <property type="match status" value="1"/>
</dbReference>
<evidence type="ECO:0000256" key="11">
    <source>
        <dbReference type="ARBA" id="ARBA00049902"/>
    </source>
</evidence>
<evidence type="ECO:0000259" key="14">
    <source>
        <dbReference type="Pfam" id="PF06832"/>
    </source>
</evidence>
<keyword evidence="5" id="KW-0645">Protease</keyword>
<dbReference type="EC" id="2.4.99.28" evidence="10"/>
<dbReference type="OrthoDB" id="9766909at2"/>
<comment type="similarity">
    <text evidence="2">In the C-terminal section; belongs to the transpeptidase family.</text>
</comment>
<dbReference type="GO" id="GO:0030288">
    <property type="term" value="C:outer membrane-bounded periplasmic space"/>
    <property type="evidence" value="ECO:0007669"/>
    <property type="project" value="TreeGrafter"/>
</dbReference>
<dbReference type="AlphaFoldDB" id="A0A2S7IIW4"/>
<keyword evidence="4" id="KW-0121">Carboxypeptidase</keyword>
<keyword evidence="9" id="KW-0511">Multifunctional enzyme</keyword>
<evidence type="ECO:0000256" key="1">
    <source>
        <dbReference type="ARBA" id="ARBA00004752"/>
    </source>
</evidence>
<comment type="catalytic activity">
    <reaction evidence="11">
        <text>[GlcNAc-(1-&gt;4)-Mur2Ac(oyl-L-Ala-gamma-D-Glu-L-Lys-D-Ala-D-Ala)](n)-di-trans,octa-cis-undecaprenyl diphosphate + beta-D-GlcNAc-(1-&gt;4)-Mur2Ac(oyl-L-Ala-gamma-D-Glu-L-Lys-D-Ala-D-Ala)-di-trans,octa-cis-undecaprenyl diphosphate = [GlcNAc-(1-&gt;4)-Mur2Ac(oyl-L-Ala-gamma-D-Glu-L-Lys-D-Ala-D-Ala)](n+1)-di-trans,octa-cis-undecaprenyl diphosphate + di-trans,octa-cis-undecaprenyl diphosphate + H(+)</text>
        <dbReference type="Rhea" id="RHEA:23708"/>
        <dbReference type="Rhea" id="RHEA-COMP:9602"/>
        <dbReference type="Rhea" id="RHEA-COMP:9603"/>
        <dbReference type="ChEBI" id="CHEBI:15378"/>
        <dbReference type="ChEBI" id="CHEBI:58405"/>
        <dbReference type="ChEBI" id="CHEBI:60033"/>
        <dbReference type="ChEBI" id="CHEBI:78435"/>
        <dbReference type="EC" id="2.4.99.28"/>
    </reaction>
</comment>
<reference evidence="16" key="1">
    <citation type="submission" date="2018-02" db="EMBL/GenBank/DDBJ databases">
        <title>Genome sequencing of Solimonas sp. HR-BB.</title>
        <authorList>
            <person name="Lee Y."/>
            <person name="Jeon C.O."/>
        </authorList>
    </citation>
    <scope>NUCLEOTIDE SEQUENCE [LARGE SCALE GENOMIC DNA]</scope>
    <source>
        <strain evidence="16">HR-U</strain>
    </source>
</reference>
<evidence type="ECO:0000256" key="4">
    <source>
        <dbReference type="ARBA" id="ARBA00022645"/>
    </source>
</evidence>
<dbReference type="Gene3D" id="1.10.3810.10">
    <property type="entry name" value="Biosynthetic peptidoglycan transglycosylase-like"/>
    <property type="match status" value="1"/>
</dbReference>
<organism evidence="15 16">
    <name type="scientific">Siphonobacter curvatus</name>
    <dbReference type="NCBI Taxonomy" id="2094562"/>
    <lineage>
        <taxon>Bacteria</taxon>
        <taxon>Pseudomonadati</taxon>
        <taxon>Bacteroidota</taxon>
        <taxon>Cytophagia</taxon>
        <taxon>Cytophagales</taxon>
        <taxon>Cytophagaceae</taxon>
        <taxon>Siphonobacter</taxon>
    </lineage>
</organism>
<comment type="pathway">
    <text evidence="1">Cell wall biogenesis; peptidoglycan biosynthesis.</text>
</comment>
<dbReference type="Proteomes" id="UP000239590">
    <property type="component" value="Unassembled WGS sequence"/>
</dbReference>
<comment type="similarity">
    <text evidence="3">In the N-terminal section; belongs to the glycosyltransferase 51 family.</text>
</comment>
<dbReference type="Gene3D" id="3.40.710.10">
    <property type="entry name" value="DD-peptidase/beta-lactamase superfamily"/>
    <property type="match status" value="1"/>
</dbReference>
<evidence type="ECO:0000256" key="2">
    <source>
        <dbReference type="ARBA" id="ARBA00007090"/>
    </source>
</evidence>
<dbReference type="InterPro" id="IPR001264">
    <property type="entry name" value="Glyco_trans_51"/>
</dbReference>
<keyword evidence="6" id="KW-0328">Glycosyltransferase</keyword>
<dbReference type="RefSeq" id="WP_104714797.1">
    <property type="nucleotide sequence ID" value="NZ_PTRA01000003.1"/>
</dbReference>
<feature type="domain" description="Penicillin-binding protein transpeptidase" evidence="12">
    <location>
        <begin position="296"/>
        <end position="535"/>
    </location>
</feature>
<evidence type="ECO:0000256" key="8">
    <source>
        <dbReference type="ARBA" id="ARBA00022801"/>
    </source>
</evidence>
<dbReference type="InterPro" id="IPR023346">
    <property type="entry name" value="Lysozyme-like_dom_sf"/>
</dbReference>
<dbReference type="GO" id="GO:0006508">
    <property type="term" value="P:proteolysis"/>
    <property type="evidence" value="ECO:0007669"/>
    <property type="project" value="UniProtKB-KW"/>
</dbReference>
<evidence type="ECO:0000256" key="3">
    <source>
        <dbReference type="ARBA" id="ARBA00007739"/>
    </source>
</evidence>
<accession>A0A2S7IIW4</accession>
<keyword evidence="16" id="KW-1185">Reference proteome</keyword>
<evidence type="ECO:0000256" key="9">
    <source>
        <dbReference type="ARBA" id="ARBA00023268"/>
    </source>
</evidence>
<dbReference type="InterPro" id="IPR001460">
    <property type="entry name" value="PCN-bd_Tpept"/>
</dbReference>
<dbReference type="GO" id="GO:0008955">
    <property type="term" value="F:peptidoglycan glycosyltransferase activity"/>
    <property type="evidence" value="ECO:0007669"/>
    <property type="project" value="UniProtKB-EC"/>
</dbReference>
<feature type="domain" description="Penicillin-binding C-terminal" evidence="14">
    <location>
        <begin position="675"/>
        <end position="755"/>
    </location>
</feature>
<evidence type="ECO:0000256" key="10">
    <source>
        <dbReference type="ARBA" id="ARBA00044770"/>
    </source>
</evidence>
<keyword evidence="7" id="KW-0808">Transferase</keyword>
<dbReference type="EMBL" id="PTRA01000003">
    <property type="protein sequence ID" value="PQA56261.1"/>
    <property type="molecule type" value="Genomic_DNA"/>
</dbReference>
<name>A0A2S7IIW4_9BACT</name>
<dbReference type="InterPro" id="IPR050396">
    <property type="entry name" value="Glycosyltr_51/Transpeptidase"/>
</dbReference>
<dbReference type="SUPFAM" id="SSF56601">
    <property type="entry name" value="beta-lactamase/transpeptidase-like"/>
    <property type="match status" value="1"/>
</dbReference>
<evidence type="ECO:0000313" key="15">
    <source>
        <dbReference type="EMBL" id="PQA56261.1"/>
    </source>
</evidence>
<comment type="caution">
    <text evidence="15">The sequence shown here is derived from an EMBL/GenBank/DDBJ whole genome shotgun (WGS) entry which is preliminary data.</text>
</comment>